<name>A0A5C1Q0H2_9BURK</name>
<dbReference type="OrthoDB" id="8682711at2"/>
<evidence type="ECO:0000256" key="6">
    <source>
        <dbReference type="PROSITE-ProRule" id="PRU00169"/>
    </source>
</evidence>
<dbReference type="GO" id="GO:0000976">
    <property type="term" value="F:transcription cis-regulatory region binding"/>
    <property type="evidence" value="ECO:0007669"/>
    <property type="project" value="TreeGrafter"/>
</dbReference>
<gene>
    <name evidence="10" type="ORF">ABIC99_000432</name>
    <name evidence="11" type="ORF">EWH46_09485</name>
</gene>
<keyword evidence="3" id="KW-0805">Transcription regulation</keyword>
<evidence type="ECO:0000313" key="13">
    <source>
        <dbReference type="Proteomes" id="UP001549111"/>
    </source>
</evidence>
<feature type="modified residue" description="4-aspartylphosphate" evidence="6">
    <location>
        <position position="64"/>
    </location>
</feature>
<evidence type="ECO:0000256" key="2">
    <source>
        <dbReference type="ARBA" id="ARBA00023012"/>
    </source>
</evidence>
<keyword evidence="1 6" id="KW-0597">Phosphoprotein</keyword>
<dbReference type="InterPro" id="IPR036388">
    <property type="entry name" value="WH-like_DNA-bd_sf"/>
</dbReference>
<dbReference type="EMBL" id="JBEPLS010000001">
    <property type="protein sequence ID" value="MET3602656.1"/>
    <property type="molecule type" value="Genomic_DNA"/>
</dbReference>
<dbReference type="Gene3D" id="3.40.50.2300">
    <property type="match status" value="1"/>
</dbReference>
<evidence type="ECO:0000313" key="10">
    <source>
        <dbReference type="EMBL" id="MET3602656.1"/>
    </source>
</evidence>
<dbReference type="GO" id="GO:0032993">
    <property type="term" value="C:protein-DNA complex"/>
    <property type="evidence" value="ECO:0007669"/>
    <property type="project" value="TreeGrafter"/>
</dbReference>
<keyword evidence="2" id="KW-0902">Two-component regulatory system</keyword>
<evidence type="ECO:0000259" key="9">
    <source>
        <dbReference type="PROSITE" id="PS51755"/>
    </source>
</evidence>
<dbReference type="SMART" id="SM00862">
    <property type="entry name" value="Trans_reg_C"/>
    <property type="match status" value="1"/>
</dbReference>
<dbReference type="PANTHER" id="PTHR48111">
    <property type="entry name" value="REGULATOR OF RPOS"/>
    <property type="match status" value="1"/>
</dbReference>
<dbReference type="PROSITE" id="PS50110">
    <property type="entry name" value="RESPONSE_REGULATORY"/>
    <property type="match status" value="1"/>
</dbReference>
<dbReference type="PROSITE" id="PS51755">
    <property type="entry name" value="OMPR_PHOB"/>
    <property type="match status" value="1"/>
</dbReference>
<accession>A0A5C1Q0H2</accession>
<evidence type="ECO:0000313" key="11">
    <source>
        <dbReference type="EMBL" id="QEN00981.1"/>
    </source>
</evidence>
<evidence type="ECO:0000256" key="3">
    <source>
        <dbReference type="ARBA" id="ARBA00023015"/>
    </source>
</evidence>
<evidence type="ECO:0000256" key="5">
    <source>
        <dbReference type="ARBA" id="ARBA00023163"/>
    </source>
</evidence>
<feature type="domain" description="Response regulatory" evidence="8">
    <location>
        <begin position="15"/>
        <end position="122"/>
    </location>
</feature>
<dbReference type="Gene3D" id="1.10.10.10">
    <property type="entry name" value="Winged helix-like DNA-binding domain superfamily/Winged helix DNA-binding domain"/>
    <property type="match status" value="1"/>
</dbReference>
<dbReference type="SUPFAM" id="SSF46894">
    <property type="entry name" value="C-terminal effector domain of the bipartite response regulators"/>
    <property type="match status" value="1"/>
</dbReference>
<dbReference type="InterPro" id="IPR011006">
    <property type="entry name" value="CheY-like_superfamily"/>
</dbReference>
<keyword evidence="5" id="KW-0804">Transcription</keyword>
<evidence type="ECO:0000256" key="4">
    <source>
        <dbReference type="ARBA" id="ARBA00023125"/>
    </source>
</evidence>
<sequence>MSDVARSAAGAVRRTVLTVVADPVIRELLALHLREAGFFAVTAATSAEACRLAGEVLPDVLLIDPDAPECADLAFCARLSETVRIVVLSGSPACCSRVPRVALCLHKPYAPRDLVERLQGLPDRDDSPDLSRQGGLEIDLDRHLITVRRQGRRVELDLSPVELRLLRCLVEQPGRVLTREMLRSQVWGEGAAVDLRTVDQNIRRLRRELGEADAGELIRTVRGIGYRFSEGAIA</sequence>
<dbReference type="PANTHER" id="PTHR48111:SF1">
    <property type="entry name" value="TWO-COMPONENT RESPONSE REGULATOR ORR33"/>
    <property type="match status" value="1"/>
</dbReference>
<feature type="domain" description="OmpR/PhoB-type" evidence="9">
    <location>
        <begin position="127"/>
        <end position="230"/>
    </location>
</feature>
<evidence type="ECO:0000256" key="1">
    <source>
        <dbReference type="ARBA" id="ARBA00022553"/>
    </source>
</evidence>
<dbReference type="CDD" id="cd00383">
    <property type="entry name" value="trans_reg_C"/>
    <property type="match status" value="1"/>
</dbReference>
<dbReference type="InterPro" id="IPR001867">
    <property type="entry name" value="OmpR/PhoB-type_DNA-bd"/>
</dbReference>
<dbReference type="Proteomes" id="UP001549111">
    <property type="component" value="Unassembled WGS sequence"/>
</dbReference>
<feature type="DNA-binding region" description="OmpR/PhoB-type" evidence="7">
    <location>
        <begin position="127"/>
        <end position="230"/>
    </location>
</feature>
<protein>
    <submittedName>
        <fullName evidence="10">Two-component system phosphate regulon response regulator PhoB</fullName>
    </submittedName>
</protein>
<dbReference type="GO" id="GO:0000156">
    <property type="term" value="F:phosphorelay response regulator activity"/>
    <property type="evidence" value="ECO:0007669"/>
    <property type="project" value="TreeGrafter"/>
</dbReference>
<keyword evidence="4 7" id="KW-0238">DNA-binding</keyword>
<dbReference type="AlphaFoldDB" id="A0A5C1Q0H2"/>
<dbReference type="RefSeq" id="WP_149503688.1">
    <property type="nucleotide sequence ID" value="NZ_CP035708.1"/>
</dbReference>
<dbReference type="InterPro" id="IPR001789">
    <property type="entry name" value="Sig_transdc_resp-reg_receiver"/>
</dbReference>
<reference evidence="11 12" key="1">
    <citation type="submission" date="2019-02" db="EMBL/GenBank/DDBJ databases">
        <title>Complete Genome Sequence and Methylome Analysis of Sphaerotilus natans subsp. sulfidivorans D-507.</title>
        <authorList>
            <person name="Fomenkov A."/>
            <person name="Gridneva E."/>
            <person name="Smolyakov D."/>
            <person name="Dubinina G."/>
            <person name="Vincze T."/>
            <person name="Grabovich M."/>
            <person name="Roberts R.J."/>
        </authorList>
    </citation>
    <scope>NUCLEOTIDE SEQUENCE [LARGE SCALE GENOMIC DNA]</scope>
    <source>
        <strain evidence="11 12">D-507</strain>
    </source>
</reference>
<dbReference type="Pfam" id="PF00486">
    <property type="entry name" value="Trans_reg_C"/>
    <property type="match status" value="1"/>
</dbReference>
<dbReference type="SMART" id="SM00448">
    <property type="entry name" value="REC"/>
    <property type="match status" value="1"/>
</dbReference>
<organism evidence="11 12">
    <name type="scientific">Sphaerotilus sulfidivorans</name>
    <dbReference type="NCBI Taxonomy" id="639200"/>
    <lineage>
        <taxon>Bacteria</taxon>
        <taxon>Pseudomonadati</taxon>
        <taxon>Pseudomonadota</taxon>
        <taxon>Betaproteobacteria</taxon>
        <taxon>Burkholderiales</taxon>
        <taxon>Sphaerotilaceae</taxon>
        <taxon>Sphaerotilus</taxon>
    </lineage>
</organism>
<evidence type="ECO:0000259" key="8">
    <source>
        <dbReference type="PROSITE" id="PS50110"/>
    </source>
</evidence>
<dbReference type="InterPro" id="IPR016032">
    <property type="entry name" value="Sig_transdc_resp-reg_C-effctor"/>
</dbReference>
<dbReference type="GO" id="GO:0005829">
    <property type="term" value="C:cytosol"/>
    <property type="evidence" value="ECO:0007669"/>
    <property type="project" value="TreeGrafter"/>
</dbReference>
<keyword evidence="13" id="KW-1185">Reference proteome</keyword>
<dbReference type="KEGG" id="snn:EWH46_09485"/>
<evidence type="ECO:0000256" key="7">
    <source>
        <dbReference type="PROSITE-ProRule" id="PRU01091"/>
    </source>
</evidence>
<dbReference type="InterPro" id="IPR039420">
    <property type="entry name" value="WalR-like"/>
</dbReference>
<proteinExistence type="predicted"/>
<evidence type="ECO:0000313" key="12">
    <source>
        <dbReference type="Proteomes" id="UP000323522"/>
    </source>
</evidence>
<dbReference type="EMBL" id="CP035708">
    <property type="protein sequence ID" value="QEN00981.1"/>
    <property type="molecule type" value="Genomic_DNA"/>
</dbReference>
<dbReference type="SUPFAM" id="SSF52172">
    <property type="entry name" value="CheY-like"/>
    <property type="match status" value="1"/>
</dbReference>
<reference evidence="10 13" key="2">
    <citation type="submission" date="2024-06" db="EMBL/GenBank/DDBJ databases">
        <title>Genomic Encyclopedia of Type Strains, Phase IV (KMG-IV): sequencing the most valuable type-strain genomes for metagenomic binning, comparative biology and taxonomic classification.</title>
        <authorList>
            <person name="Goeker M."/>
        </authorList>
    </citation>
    <scope>NUCLEOTIDE SEQUENCE [LARGE SCALE GENOMIC DNA]</scope>
    <source>
        <strain evidence="10 13">D-501</strain>
    </source>
</reference>
<dbReference type="GO" id="GO:0006355">
    <property type="term" value="P:regulation of DNA-templated transcription"/>
    <property type="evidence" value="ECO:0007669"/>
    <property type="project" value="InterPro"/>
</dbReference>
<dbReference type="Proteomes" id="UP000323522">
    <property type="component" value="Chromosome"/>
</dbReference>